<keyword evidence="2" id="KW-1003">Cell membrane</keyword>
<dbReference type="PIRSF" id="PIRSF016661">
    <property type="entry name" value="BioY"/>
    <property type="match status" value="1"/>
</dbReference>
<evidence type="ECO:0000256" key="1">
    <source>
        <dbReference type="ARBA" id="ARBA00010692"/>
    </source>
</evidence>
<proteinExistence type="inferred from homology"/>
<dbReference type="PANTHER" id="PTHR34295:SF1">
    <property type="entry name" value="BIOTIN TRANSPORTER BIOY"/>
    <property type="match status" value="1"/>
</dbReference>
<dbReference type="Pfam" id="PF02632">
    <property type="entry name" value="BioY"/>
    <property type="match status" value="1"/>
</dbReference>
<dbReference type="GO" id="GO:0015225">
    <property type="term" value="F:biotin transmembrane transporter activity"/>
    <property type="evidence" value="ECO:0007669"/>
    <property type="project" value="UniProtKB-UniRule"/>
</dbReference>
<sequence>MKDNTNSISEPMSKTKNMTVIGLVTAVICIVAPFSIPIPVSPVPISLTNFMIFIAVYILGMKSSAVCVLLYLILGAAGLPVFSSFSGGLAKLAGPTGGYLAGFILLALIQGFFLERFPDKKYAALLGMIVGMAVCYAFGTAWLAVQTSQSFIAALPIGVLPYLPGDAVKIIVAAIAGPKLRAAVKKQSK</sequence>
<accession>A0A9D2Q891</accession>
<dbReference type="EMBL" id="DWVY01000037">
    <property type="protein sequence ID" value="HJC74703.1"/>
    <property type="molecule type" value="Genomic_DNA"/>
</dbReference>
<comment type="subcellular location">
    <subcellularLocation>
        <location evidence="2">Cell membrane</location>
        <topology evidence="2">Multi-pass membrane protein</topology>
    </subcellularLocation>
</comment>
<dbReference type="Gene3D" id="1.10.1760.20">
    <property type="match status" value="1"/>
</dbReference>
<dbReference type="GO" id="GO:0005886">
    <property type="term" value="C:plasma membrane"/>
    <property type="evidence" value="ECO:0007669"/>
    <property type="project" value="UniProtKB-SubCell"/>
</dbReference>
<keyword evidence="2" id="KW-0813">Transport</keyword>
<dbReference type="InterPro" id="IPR003784">
    <property type="entry name" value="BioY"/>
</dbReference>
<comment type="similarity">
    <text evidence="1 2">Belongs to the BioY family.</text>
</comment>
<feature type="transmembrane region" description="Helical" evidence="3">
    <location>
        <begin position="42"/>
        <end position="59"/>
    </location>
</feature>
<evidence type="ECO:0000256" key="2">
    <source>
        <dbReference type="PIRNR" id="PIRNR016661"/>
    </source>
</evidence>
<reference evidence="4" key="1">
    <citation type="journal article" date="2021" name="PeerJ">
        <title>Extensive microbial diversity within the chicken gut microbiome revealed by metagenomics and culture.</title>
        <authorList>
            <person name="Gilroy R."/>
            <person name="Ravi A."/>
            <person name="Getino M."/>
            <person name="Pursley I."/>
            <person name="Horton D.L."/>
            <person name="Alikhan N.F."/>
            <person name="Baker D."/>
            <person name="Gharbi K."/>
            <person name="Hall N."/>
            <person name="Watson M."/>
            <person name="Adriaenssens E.M."/>
            <person name="Foster-Nyarko E."/>
            <person name="Jarju S."/>
            <person name="Secka A."/>
            <person name="Antonio M."/>
            <person name="Oren A."/>
            <person name="Chaudhuri R.R."/>
            <person name="La Ragione R."/>
            <person name="Hildebrand F."/>
            <person name="Pallen M.J."/>
        </authorList>
    </citation>
    <scope>NUCLEOTIDE SEQUENCE</scope>
    <source>
        <strain evidence="4">CHK196-7946</strain>
    </source>
</reference>
<dbReference type="PANTHER" id="PTHR34295">
    <property type="entry name" value="BIOTIN TRANSPORTER BIOY"/>
    <property type="match status" value="1"/>
</dbReference>
<feature type="transmembrane region" description="Helical" evidence="3">
    <location>
        <begin position="151"/>
        <end position="176"/>
    </location>
</feature>
<feature type="transmembrane region" description="Helical" evidence="3">
    <location>
        <begin position="122"/>
        <end position="145"/>
    </location>
</feature>
<evidence type="ECO:0000313" key="4">
    <source>
        <dbReference type="EMBL" id="HJC74703.1"/>
    </source>
</evidence>
<keyword evidence="2 3" id="KW-0472">Membrane</keyword>
<dbReference type="Proteomes" id="UP000823902">
    <property type="component" value="Unassembled WGS sequence"/>
</dbReference>
<evidence type="ECO:0000256" key="3">
    <source>
        <dbReference type="SAM" id="Phobius"/>
    </source>
</evidence>
<comment type="caution">
    <text evidence="4">The sequence shown here is derived from an EMBL/GenBank/DDBJ whole genome shotgun (WGS) entry which is preliminary data.</text>
</comment>
<reference evidence="4" key="2">
    <citation type="submission" date="2021-04" db="EMBL/GenBank/DDBJ databases">
        <authorList>
            <person name="Gilroy R."/>
        </authorList>
    </citation>
    <scope>NUCLEOTIDE SEQUENCE</scope>
    <source>
        <strain evidence="4">CHK196-7946</strain>
    </source>
</reference>
<gene>
    <name evidence="4" type="ORF">H9697_07120</name>
</gene>
<keyword evidence="3" id="KW-0812">Transmembrane</keyword>
<organism evidence="4 5">
    <name type="scientific">Candidatus Mediterraneibacter faecavium</name>
    <dbReference type="NCBI Taxonomy" id="2838668"/>
    <lineage>
        <taxon>Bacteria</taxon>
        <taxon>Bacillati</taxon>
        <taxon>Bacillota</taxon>
        <taxon>Clostridia</taxon>
        <taxon>Lachnospirales</taxon>
        <taxon>Lachnospiraceae</taxon>
        <taxon>Mediterraneibacter</taxon>
    </lineage>
</organism>
<feature type="transmembrane region" description="Helical" evidence="3">
    <location>
        <begin position="66"/>
        <end position="85"/>
    </location>
</feature>
<keyword evidence="3" id="KW-1133">Transmembrane helix</keyword>
<evidence type="ECO:0000313" key="5">
    <source>
        <dbReference type="Proteomes" id="UP000823902"/>
    </source>
</evidence>
<name>A0A9D2Q891_9FIRM</name>
<dbReference type="AlphaFoldDB" id="A0A9D2Q891"/>
<feature type="transmembrane region" description="Helical" evidence="3">
    <location>
        <begin position="20"/>
        <end position="36"/>
    </location>
</feature>
<feature type="transmembrane region" description="Helical" evidence="3">
    <location>
        <begin position="97"/>
        <end position="115"/>
    </location>
</feature>
<protein>
    <recommendedName>
        <fullName evidence="2">Biotin transporter</fullName>
    </recommendedName>
</protein>